<dbReference type="Gene3D" id="3.90.180.10">
    <property type="entry name" value="Medium-chain alcohol dehydrogenases, catalytic domain"/>
    <property type="match status" value="1"/>
</dbReference>
<dbReference type="EMBL" id="MPGH01000002">
    <property type="protein sequence ID" value="OLN97833.1"/>
    <property type="molecule type" value="Genomic_DNA"/>
</dbReference>
<comment type="caution">
    <text evidence="4">The sequence shown here is derived from an EMBL/GenBank/DDBJ whole genome shotgun (WGS) entry which is preliminary data.</text>
</comment>
<evidence type="ECO:0000259" key="3">
    <source>
        <dbReference type="SMART" id="SM00829"/>
    </source>
</evidence>
<dbReference type="InterPro" id="IPR013149">
    <property type="entry name" value="ADH-like_C"/>
</dbReference>
<comment type="similarity">
    <text evidence="1">Belongs to the zinc-containing alcohol dehydrogenase family.</text>
</comment>
<dbReference type="SUPFAM" id="SSF51735">
    <property type="entry name" value="NAD(P)-binding Rossmann-fold domains"/>
    <property type="match status" value="1"/>
</dbReference>
<name>A0A1Q8S8P9_9PEZI</name>
<sequence>MAIPQKSLAPALFVDEDGNFKVIHNVPIPDLVEGEVVVKTVFSGVNPADVKHGPMLGVKPTIIGYDFCGRVVKANGASKFKVGDFVAGFTPTGIGKPPRYGAHQEYLASPEEIVFKVPDNLPHAHAASITCVVSTAADGLYNVFGLPVPGQKPDGQFKAGPILIWGGATSVGLSMVQLARASGAFPIFVTASPKRHEVLGKLGATRCFDYNAPDVAAQIKAAVEEAKVGPILYAADCAGAYSPVNSGSQMAACVGDEAALVSVVGRPDKRFTMVFASAHATVTMRIGGGPVMTFPARPEAFERMWKTVTWAAENYGAGFSIPAVEVFEGPAEEALAEVKKAAEQGRFGKLVLKQPLL</sequence>
<dbReference type="InterPro" id="IPR020843">
    <property type="entry name" value="ER"/>
</dbReference>
<keyword evidence="5" id="KW-1185">Reference proteome</keyword>
<organism evidence="4 5">
    <name type="scientific">Colletotrichum chlorophyti</name>
    <dbReference type="NCBI Taxonomy" id="708187"/>
    <lineage>
        <taxon>Eukaryota</taxon>
        <taxon>Fungi</taxon>
        <taxon>Dikarya</taxon>
        <taxon>Ascomycota</taxon>
        <taxon>Pezizomycotina</taxon>
        <taxon>Sordariomycetes</taxon>
        <taxon>Hypocreomycetidae</taxon>
        <taxon>Glomerellales</taxon>
        <taxon>Glomerellaceae</taxon>
        <taxon>Colletotrichum</taxon>
    </lineage>
</organism>
<dbReference type="STRING" id="708187.A0A1Q8S8P9"/>
<dbReference type="InterPro" id="IPR036291">
    <property type="entry name" value="NAD(P)-bd_dom_sf"/>
</dbReference>
<gene>
    <name evidence="4" type="ORF">CCHL11_02610</name>
</gene>
<dbReference type="OrthoDB" id="10257049at2759"/>
<keyword evidence="2" id="KW-0560">Oxidoreductase</keyword>
<evidence type="ECO:0000313" key="5">
    <source>
        <dbReference type="Proteomes" id="UP000186583"/>
    </source>
</evidence>
<feature type="domain" description="Enoyl reductase (ER)" evidence="3">
    <location>
        <begin position="18"/>
        <end position="352"/>
    </location>
</feature>
<dbReference type="InterPro" id="IPR013154">
    <property type="entry name" value="ADH-like_N"/>
</dbReference>
<protein>
    <recommendedName>
        <fullName evidence="3">Enoyl reductase (ER) domain-containing protein</fullName>
    </recommendedName>
</protein>
<reference evidence="4 5" key="1">
    <citation type="submission" date="2016-11" db="EMBL/GenBank/DDBJ databases">
        <title>Draft Genome Assembly of Colletotrichum chlorophyti a pathogen of herbaceous plants.</title>
        <authorList>
            <person name="Gan P."/>
            <person name="Narusaka M."/>
            <person name="Tsushima A."/>
            <person name="Narusaka Y."/>
            <person name="Takano Y."/>
            <person name="Shirasu K."/>
        </authorList>
    </citation>
    <scope>NUCLEOTIDE SEQUENCE [LARGE SCALE GENOMIC DNA]</scope>
    <source>
        <strain evidence="4 5">NTL11</strain>
    </source>
</reference>
<dbReference type="GO" id="GO:0016651">
    <property type="term" value="F:oxidoreductase activity, acting on NAD(P)H"/>
    <property type="evidence" value="ECO:0007669"/>
    <property type="project" value="InterPro"/>
</dbReference>
<dbReference type="PANTHER" id="PTHR45348:SF7">
    <property type="entry name" value="ZINC BINDING OXIDOREDUCTASE, PUTATIVE-RELATED"/>
    <property type="match status" value="1"/>
</dbReference>
<dbReference type="Gene3D" id="3.40.50.720">
    <property type="entry name" value="NAD(P)-binding Rossmann-like Domain"/>
    <property type="match status" value="1"/>
</dbReference>
<dbReference type="PANTHER" id="PTHR45348">
    <property type="entry name" value="HYPOTHETICAL OXIDOREDUCTASE (EUROFUNG)"/>
    <property type="match status" value="1"/>
</dbReference>
<dbReference type="Pfam" id="PF00107">
    <property type="entry name" value="ADH_zinc_N"/>
    <property type="match status" value="1"/>
</dbReference>
<dbReference type="InterPro" id="IPR047122">
    <property type="entry name" value="Trans-enoyl_RdTase-like"/>
</dbReference>
<dbReference type="Pfam" id="PF08240">
    <property type="entry name" value="ADH_N"/>
    <property type="match status" value="1"/>
</dbReference>
<accession>A0A1Q8S8P9</accession>
<dbReference type="Proteomes" id="UP000186583">
    <property type="component" value="Unassembled WGS sequence"/>
</dbReference>
<evidence type="ECO:0000256" key="2">
    <source>
        <dbReference type="ARBA" id="ARBA00023002"/>
    </source>
</evidence>
<evidence type="ECO:0000256" key="1">
    <source>
        <dbReference type="ARBA" id="ARBA00008072"/>
    </source>
</evidence>
<evidence type="ECO:0000313" key="4">
    <source>
        <dbReference type="EMBL" id="OLN97833.1"/>
    </source>
</evidence>
<dbReference type="InterPro" id="IPR011032">
    <property type="entry name" value="GroES-like_sf"/>
</dbReference>
<dbReference type="SMART" id="SM00829">
    <property type="entry name" value="PKS_ER"/>
    <property type="match status" value="1"/>
</dbReference>
<dbReference type="AlphaFoldDB" id="A0A1Q8S8P9"/>
<proteinExistence type="inferred from homology"/>
<dbReference type="CDD" id="cd08249">
    <property type="entry name" value="enoyl_reductase_like"/>
    <property type="match status" value="1"/>
</dbReference>
<dbReference type="SUPFAM" id="SSF50129">
    <property type="entry name" value="GroES-like"/>
    <property type="match status" value="1"/>
</dbReference>